<protein>
    <submittedName>
        <fullName evidence="3">Mago binding protein</fullName>
    </submittedName>
</protein>
<gene>
    <name evidence="3" type="ORF">BcabD6B2_15130</name>
</gene>
<dbReference type="PANTHER" id="PTHR22959:SF0">
    <property type="entry name" value="PARTNER OF Y14 AND MAGO"/>
    <property type="match status" value="1"/>
</dbReference>
<dbReference type="GeneID" id="94193559"/>
<reference evidence="3 4" key="1">
    <citation type="submission" date="2021-06" db="EMBL/GenBank/DDBJ databases">
        <title>Genome sequence of Babesia caballi.</title>
        <authorList>
            <person name="Yamagishi J."/>
            <person name="Kidaka T."/>
            <person name="Ochi A."/>
        </authorList>
    </citation>
    <scope>NUCLEOTIDE SEQUENCE [LARGE SCALE GENOMIC DNA]</scope>
    <source>
        <strain evidence="3">USDA-D6B2</strain>
    </source>
</reference>
<dbReference type="AlphaFoldDB" id="A0AAV4LQ52"/>
<feature type="compositionally biased region" description="Basic and acidic residues" evidence="1">
    <location>
        <begin position="105"/>
        <end position="119"/>
    </location>
</feature>
<feature type="compositionally biased region" description="Polar residues" evidence="1">
    <location>
        <begin position="140"/>
        <end position="158"/>
    </location>
</feature>
<dbReference type="GO" id="GO:0003723">
    <property type="term" value="F:RNA binding"/>
    <property type="evidence" value="ECO:0007669"/>
    <property type="project" value="TreeGrafter"/>
</dbReference>
<dbReference type="GO" id="GO:1903259">
    <property type="term" value="P:exon-exon junction complex disassembly"/>
    <property type="evidence" value="ECO:0007669"/>
    <property type="project" value="InterPro"/>
</dbReference>
<evidence type="ECO:0000256" key="1">
    <source>
        <dbReference type="SAM" id="MobiDB-lite"/>
    </source>
</evidence>
<dbReference type="SMART" id="SM01273">
    <property type="entry name" value="Mago-bind"/>
    <property type="match status" value="1"/>
</dbReference>
<dbReference type="SUPFAM" id="SSF101931">
    <property type="entry name" value="Pym (Within the bgcn gene intron protein, WIBG), N-terminal domain"/>
    <property type="match status" value="1"/>
</dbReference>
<sequence>MSVDAVTDSLVDLRLGSVKVFRSDHGETYTVDSTTGATYVNETQRKDGSYRKKIPVRPGYIPQDERGAYVPPFRQKPKPENATTVTTVTTHTTPNRPAAAKKTPTKSEESTADATNDKKRTPRPRVRSSTRPQKEHTESVQEGSESAITSVQQASVPTASEPLSNVDIEKKIAKAIKNTKYRLRKLQAKKSASQIAGTSITRESVWSCPVLCVTSAQDPQSEALRNKIKRLEAALAEISVTKAEGAVDSV</sequence>
<evidence type="ECO:0000259" key="2">
    <source>
        <dbReference type="SMART" id="SM01273"/>
    </source>
</evidence>
<feature type="region of interest" description="Disordered" evidence="1">
    <location>
        <begin position="44"/>
        <end position="158"/>
    </location>
</feature>
<dbReference type="RefSeq" id="XP_067714147.1">
    <property type="nucleotide sequence ID" value="XM_067858046.1"/>
</dbReference>
<dbReference type="InterPro" id="IPR015362">
    <property type="entry name" value="WIBG_mago-bd"/>
</dbReference>
<feature type="compositionally biased region" description="Low complexity" evidence="1">
    <location>
        <begin position="83"/>
        <end position="93"/>
    </location>
</feature>
<proteinExistence type="predicted"/>
<evidence type="ECO:0000313" key="3">
    <source>
        <dbReference type="EMBL" id="GIX62078.1"/>
    </source>
</evidence>
<comment type="caution">
    <text evidence="3">The sequence shown here is derived from an EMBL/GenBank/DDBJ whole genome shotgun (WGS) entry which is preliminary data.</text>
</comment>
<feature type="domain" description="WIBG Mago-binding" evidence="2">
    <location>
        <begin position="36"/>
        <end position="62"/>
    </location>
</feature>
<dbReference type="PANTHER" id="PTHR22959">
    <property type="entry name" value="PYM PROTEIN"/>
    <property type="match status" value="1"/>
</dbReference>
<dbReference type="InterPro" id="IPR036348">
    <property type="entry name" value="WIBG_N_sf"/>
</dbReference>
<accession>A0AAV4LQ52</accession>
<dbReference type="Proteomes" id="UP001497744">
    <property type="component" value="Unassembled WGS sequence"/>
</dbReference>
<dbReference type="EMBL" id="BPLF01000001">
    <property type="protein sequence ID" value="GIX62078.1"/>
    <property type="molecule type" value="Genomic_DNA"/>
</dbReference>
<dbReference type="GO" id="GO:0005737">
    <property type="term" value="C:cytoplasm"/>
    <property type="evidence" value="ECO:0007669"/>
    <property type="project" value="TreeGrafter"/>
</dbReference>
<dbReference type="Pfam" id="PF09282">
    <property type="entry name" value="Mago-bind"/>
    <property type="match status" value="1"/>
</dbReference>
<keyword evidence="4" id="KW-1185">Reference proteome</keyword>
<dbReference type="GO" id="GO:0035145">
    <property type="term" value="C:exon-exon junction complex"/>
    <property type="evidence" value="ECO:0007669"/>
    <property type="project" value="TreeGrafter"/>
</dbReference>
<dbReference type="InterPro" id="IPR039333">
    <property type="entry name" value="PYM1"/>
</dbReference>
<organism evidence="3 4">
    <name type="scientific">Babesia caballi</name>
    <dbReference type="NCBI Taxonomy" id="5871"/>
    <lineage>
        <taxon>Eukaryota</taxon>
        <taxon>Sar</taxon>
        <taxon>Alveolata</taxon>
        <taxon>Apicomplexa</taxon>
        <taxon>Aconoidasida</taxon>
        <taxon>Piroplasmida</taxon>
        <taxon>Babesiidae</taxon>
        <taxon>Babesia</taxon>
    </lineage>
</organism>
<evidence type="ECO:0000313" key="4">
    <source>
        <dbReference type="Proteomes" id="UP001497744"/>
    </source>
</evidence>
<name>A0AAV4LQ52_BABCB</name>